<keyword evidence="2" id="KW-1185">Reference proteome</keyword>
<dbReference type="Proteomes" id="UP001149079">
    <property type="component" value="Unassembled WGS sequence"/>
</dbReference>
<proteinExistence type="predicted"/>
<evidence type="ECO:0000313" key="1">
    <source>
        <dbReference type="EMBL" id="KAJ5142494.1"/>
    </source>
</evidence>
<dbReference type="EMBL" id="JAPQKL010000002">
    <property type="protein sequence ID" value="KAJ5142494.1"/>
    <property type="molecule type" value="Genomic_DNA"/>
</dbReference>
<accession>A0A9W9H9E9</accession>
<comment type="caution">
    <text evidence="1">The sequence shown here is derived from an EMBL/GenBank/DDBJ whole genome shotgun (WGS) entry which is preliminary data.</text>
</comment>
<reference evidence="1" key="2">
    <citation type="journal article" date="2023" name="IMA Fungus">
        <title>Comparative genomic study of the Penicillium genus elucidates a diverse pangenome and 15 lateral gene transfer events.</title>
        <authorList>
            <person name="Petersen C."/>
            <person name="Sorensen T."/>
            <person name="Nielsen M.R."/>
            <person name="Sondergaard T.E."/>
            <person name="Sorensen J.L."/>
            <person name="Fitzpatrick D.A."/>
            <person name="Frisvad J.C."/>
            <person name="Nielsen K.L."/>
        </authorList>
    </citation>
    <scope>NUCLEOTIDE SEQUENCE</scope>
    <source>
        <strain evidence="1">IBT 22155</strain>
    </source>
</reference>
<protein>
    <submittedName>
        <fullName evidence="1">Uncharacterized protein</fullName>
    </submittedName>
</protein>
<dbReference type="OrthoDB" id="3200163at2759"/>
<organism evidence="1 2">
    <name type="scientific">Penicillium bovifimosum</name>
    <dbReference type="NCBI Taxonomy" id="126998"/>
    <lineage>
        <taxon>Eukaryota</taxon>
        <taxon>Fungi</taxon>
        <taxon>Dikarya</taxon>
        <taxon>Ascomycota</taxon>
        <taxon>Pezizomycotina</taxon>
        <taxon>Eurotiomycetes</taxon>
        <taxon>Eurotiomycetidae</taxon>
        <taxon>Eurotiales</taxon>
        <taxon>Aspergillaceae</taxon>
        <taxon>Penicillium</taxon>
    </lineage>
</organism>
<dbReference type="GeneID" id="81401195"/>
<reference evidence="1" key="1">
    <citation type="submission" date="2022-11" db="EMBL/GenBank/DDBJ databases">
        <authorList>
            <person name="Petersen C."/>
        </authorList>
    </citation>
    <scope>NUCLEOTIDE SEQUENCE</scope>
    <source>
        <strain evidence="1">IBT 22155</strain>
    </source>
</reference>
<sequence>MAGVDADLSRGSSCVGLIDSQHVSQSLRFCKVAAEDLEALCKDLLQHVGSSSGLRMSYKAAKLAIRERKIEKHVSKLHNVVRVLMLSQQCYTRLNRIS</sequence>
<evidence type="ECO:0000313" key="2">
    <source>
        <dbReference type="Proteomes" id="UP001149079"/>
    </source>
</evidence>
<name>A0A9W9H9E9_9EURO</name>
<dbReference type="RefSeq" id="XP_056524138.1">
    <property type="nucleotide sequence ID" value="XM_056662025.1"/>
</dbReference>
<gene>
    <name evidence="1" type="ORF">N7515_001281</name>
</gene>
<dbReference type="AlphaFoldDB" id="A0A9W9H9E9"/>